<accession>A0A7C9QRQ3</accession>
<protein>
    <submittedName>
        <fullName evidence="1">Uncharacterized protein</fullName>
    </submittedName>
</protein>
<organism evidence="1 2">
    <name type="scientific">Magnetospirillum aberrantis SpK</name>
    <dbReference type="NCBI Taxonomy" id="908842"/>
    <lineage>
        <taxon>Bacteria</taxon>
        <taxon>Pseudomonadati</taxon>
        <taxon>Pseudomonadota</taxon>
        <taxon>Alphaproteobacteria</taxon>
        <taxon>Rhodospirillales</taxon>
        <taxon>Rhodospirillaceae</taxon>
        <taxon>Magnetospirillum</taxon>
    </lineage>
</organism>
<name>A0A7C9QRQ3_9PROT</name>
<dbReference type="AlphaFoldDB" id="A0A7C9QRQ3"/>
<gene>
    <name evidence="1" type="ORF">G4223_02580</name>
</gene>
<keyword evidence="2" id="KW-1185">Reference proteome</keyword>
<reference evidence="1 2" key="1">
    <citation type="submission" date="2020-02" db="EMBL/GenBank/DDBJ databases">
        <authorList>
            <person name="Dziuba M."/>
            <person name="Kuznetsov B."/>
            <person name="Mardanov A."/>
            <person name="Ravin N."/>
            <person name="Grouzdev D."/>
        </authorList>
    </citation>
    <scope>NUCLEOTIDE SEQUENCE [LARGE SCALE GENOMIC DNA]</scope>
    <source>
        <strain evidence="1 2">SpK</strain>
    </source>
</reference>
<proteinExistence type="predicted"/>
<dbReference type="RefSeq" id="WP_163674596.1">
    <property type="nucleotide sequence ID" value="NZ_JAAIYP010000008.1"/>
</dbReference>
<sequence length="65" mass="7365">MDRESEIMERVRSGERIEGIGCSLSEELTVRLALGLGVPASVYAYDPWDRLDERQRQIVQMALVA</sequence>
<evidence type="ECO:0000313" key="1">
    <source>
        <dbReference type="EMBL" id="NFV79000.1"/>
    </source>
</evidence>
<dbReference type="Proteomes" id="UP000480684">
    <property type="component" value="Unassembled WGS sequence"/>
</dbReference>
<comment type="caution">
    <text evidence="1">The sequence shown here is derived from an EMBL/GenBank/DDBJ whole genome shotgun (WGS) entry which is preliminary data.</text>
</comment>
<evidence type="ECO:0000313" key="2">
    <source>
        <dbReference type="Proteomes" id="UP000480684"/>
    </source>
</evidence>
<dbReference type="EMBL" id="JAAIYP010000008">
    <property type="protein sequence ID" value="NFV79000.1"/>
    <property type="molecule type" value="Genomic_DNA"/>
</dbReference>